<dbReference type="EMBL" id="SNXI01000002">
    <property type="protein sequence ID" value="TDP40240.1"/>
    <property type="molecule type" value="Genomic_DNA"/>
</dbReference>
<protein>
    <submittedName>
        <fullName evidence="1">Uncharacterized protein</fullName>
    </submittedName>
</protein>
<comment type="caution">
    <text evidence="1">The sequence shown here is derived from an EMBL/GenBank/DDBJ whole genome shotgun (WGS) entry which is preliminary data.</text>
</comment>
<dbReference type="AlphaFoldDB" id="A0A4V3CQ13"/>
<dbReference type="Proteomes" id="UP000295531">
    <property type="component" value="Unassembled WGS sequence"/>
</dbReference>
<keyword evidence="2" id="KW-1185">Reference proteome</keyword>
<evidence type="ECO:0000313" key="2">
    <source>
        <dbReference type="Proteomes" id="UP000295531"/>
    </source>
</evidence>
<accession>A0A4V3CQ13</accession>
<name>A0A4V3CQ13_9GAMM</name>
<reference evidence="1 2" key="1">
    <citation type="submission" date="2019-03" db="EMBL/GenBank/DDBJ databases">
        <title>Freshwater and sediment microbial communities from various areas in North America, analyzing microbe dynamics in response to fracking.</title>
        <authorList>
            <person name="Lamendella R."/>
        </authorList>
    </citation>
    <scope>NUCLEOTIDE SEQUENCE [LARGE SCALE GENOMIC DNA]</scope>
    <source>
        <strain evidence="1 2">18_TX</strain>
    </source>
</reference>
<sequence>MMIFILLNRTITMNSVNYFTEFVKEVLTAIQVNE</sequence>
<organism evidence="1 2">
    <name type="scientific">Idiomarina aquatica</name>
    <dbReference type="NCBI Taxonomy" id="1327752"/>
    <lineage>
        <taxon>Bacteria</taxon>
        <taxon>Pseudomonadati</taxon>
        <taxon>Pseudomonadota</taxon>
        <taxon>Gammaproteobacteria</taxon>
        <taxon>Alteromonadales</taxon>
        <taxon>Idiomarinaceae</taxon>
        <taxon>Idiomarina</taxon>
    </lineage>
</organism>
<evidence type="ECO:0000313" key="1">
    <source>
        <dbReference type="EMBL" id="TDP40240.1"/>
    </source>
</evidence>
<gene>
    <name evidence="1" type="ORF">DEU29_102140</name>
</gene>
<proteinExistence type="predicted"/>